<dbReference type="EMBL" id="LVJZ01000003">
    <property type="protein sequence ID" value="ODB96224.1"/>
    <property type="molecule type" value="Genomic_DNA"/>
</dbReference>
<dbReference type="SMART" id="SM00044">
    <property type="entry name" value="CYCc"/>
    <property type="match status" value="1"/>
</dbReference>
<evidence type="ECO:0000313" key="3">
    <source>
        <dbReference type="Proteomes" id="UP000094849"/>
    </source>
</evidence>
<name>A0A1E2UNV1_9GAMM</name>
<accession>A0A1E2UNV1</accession>
<proteinExistence type="predicted"/>
<dbReference type="GO" id="GO:0004016">
    <property type="term" value="F:adenylate cyclase activity"/>
    <property type="evidence" value="ECO:0007669"/>
    <property type="project" value="UniProtKB-ARBA"/>
</dbReference>
<dbReference type="PROSITE" id="PS50125">
    <property type="entry name" value="GUANYLATE_CYCLASE_2"/>
    <property type="match status" value="1"/>
</dbReference>
<dbReference type="InterPro" id="IPR009875">
    <property type="entry name" value="PilZ_domain"/>
</dbReference>
<dbReference type="InterPro" id="IPR029787">
    <property type="entry name" value="Nucleotide_cyclase"/>
</dbReference>
<dbReference type="InterPro" id="IPR001054">
    <property type="entry name" value="A/G_cyclase"/>
</dbReference>
<dbReference type="SUPFAM" id="SSF141371">
    <property type="entry name" value="PilZ domain-like"/>
    <property type="match status" value="1"/>
</dbReference>
<dbReference type="SUPFAM" id="SSF55073">
    <property type="entry name" value="Nucleotide cyclase"/>
    <property type="match status" value="1"/>
</dbReference>
<dbReference type="GO" id="GO:0035438">
    <property type="term" value="F:cyclic-di-GMP binding"/>
    <property type="evidence" value="ECO:0007669"/>
    <property type="project" value="InterPro"/>
</dbReference>
<organism evidence="2 3">
    <name type="scientific">Candidatus Thiodiazotropha endoloripes</name>
    <dbReference type="NCBI Taxonomy" id="1818881"/>
    <lineage>
        <taxon>Bacteria</taxon>
        <taxon>Pseudomonadati</taxon>
        <taxon>Pseudomonadota</taxon>
        <taxon>Gammaproteobacteria</taxon>
        <taxon>Chromatiales</taxon>
        <taxon>Sedimenticolaceae</taxon>
        <taxon>Candidatus Thiodiazotropha</taxon>
    </lineage>
</organism>
<dbReference type="PANTHER" id="PTHR43081">
    <property type="entry name" value="ADENYLATE CYCLASE, TERMINAL-DIFFERENTIATION SPECIFIC-RELATED"/>
    <property type="match status" value="1"/>
</dbReference>
<dbReference type="GO" id="GO:0006171">
    <property type="term" value="P:cAMP biosynthetic process"/>
    <property type="evidence" value="ECO:0007669"/>
    <property type="project" value="TreeGrafter"/>
</dbReference>
<dbReference type="OrthoDB" id="9806704at2"/>
<dbReference type="InterPro" id="IPR050697">
    <property type="entry name" value="Adenylyl/Guanylyl_Cyclase_3/4"/>
</dbReference>
<dbReference type="Gene3D" id="2.40.10.220">
    <property type="entry name" value="predicted glycosyltransferase like domains"/>
    <property type="match status" value="1"/>
</dbReference>
<dbReference type="Gene3D" id="3.30.70.1230">
    <property type="entry name" value="Nucleotide cyclase"/>
    <property type="match status" value="1"/>
</dbReference>
<dbReference type="GO" id="GO:0035556">
    <property type="term" value="P:intracellular signal transduction"/>
    <property type="evidence" value="ECO:0007669"/>
    <property type="project" value="InterPro"/>
</dbReference>
<comment type="caution">
    <text evidence="2">The sequence shown here is derived from an EMBL/GenBank/DDBJ whole genome shotgun (WGS) entry which is preliminary data.</text>
</comment>
<dbReference type="CDD" id="cd07302">
    <property type="entry name" value="CHD"/>
    <property type="match status" value="1"/>
</dbReference>
<dbReference type="PANTHER" id="PTHR43081:SF1">
    <property type="entry name" value="ADENYLATE CYCLASE, TERMINAL-DIFFERENTIATION SPECIFIC"/>
    <property type="match status" value="1"/>
</dbReference>
<dbReference type="STRING" id="1818881.A3196_05275"/>
<protein>
    <submittedName>
        <fullName evidence="2">Adenylate cyclase</fullName>
    </submittedName>
</protein>
<feature type="domain" description="Guanylate cyclase" evidence="1">
    <location>
        <begin position="53"/>
        <end position="185"/>
    </location>
</feature>
<gene>
    <name evidence="2" type="ORF">A3196_05275</name>
</gene>
<dbReference type="Pfam" id="PF00211">
    <property type="entry name" value="Guanylate_cyc"/>
    <property type="match status" value="1"/>
</dbReference>
<dbReference type="RefSeq" id="WP_069003015.1">
    <property type="nucleotide sequence ID" value="NZ_LVJW01000006.1"/>
</dbReference>
<evidence type="ECO:0000259" key="1">
    <source>
        <dbReference type="PROSITE" id="PS50125"/>
    </source>
</evidence>
<dbReference type="Pfam" id="PF07238">
    <property type="entry name" value="PilZ"/>
    <property type="match status" value="1"/>
</dbReference>
<evidence type="ECO:0000313" key="2">
    <source>
        <dbReference type="EMBL" id="ODB96224.1"/>
    </source>
</evidence>
<keyword evidence="3" id="KW-1185">Reference proteome</keyword>
<reference evidence="2 3" key="1">
    <citation type="submission" date="2016-03" db="EMBL/GenBank/DDBJ databases">
        <title>Chemosynthetic sulphur-oxidizing symbionts of marine invertebrate animals are capable of nitrogen fixation.</title>
        <authorList>
            <person name="Petersen J.M."/>
            <person name="Kemper A."/>
            <person name="Gruber-Vodicka H."/>
            <person name="Cardini U."/>
            <person name="Geest Mvander."/>
            <person name="Kleiner M."/>
            <person name="Bulgheresi S."/>
            <person name="Fussmann M."/>
            <person name="Herbold C."/>
            <person name="Seah B.K.B."/>
            <person name="Antony C.Paul."/>
            <person name="Liu D."/>
            <person name="Belitz A."/>
            <person name="Weber M."/>
        </authorList>
    </citation>
    <scope>NUCLEOTIDE SEQUENCE [LARGE SCALE GENOMIC DNA]</scope>
    <source>
        <strain evidence="2">G_D</strain>
    </source>
</reference>
<dbReference type="Proteomes" id="UP000094849">
    <property type="component" value="Unassembled WGS sequence"/>
</dbReference>
<sequence length="356" mass="40465">MKQAEEIERIIDTVGKTLQTQLSPIERSRLHQALIKSLDTPEGGVRPETKQVTILLSDLRGFTALSEHYQPDVVIEILNFYFSRMCEIIFRFGGTIDKFMGDSIMALFGLSEQRDDDLERAIACAVEMQRSMQSINSENIQHGHPRLFMGIGINTGEVVAGNLGSELHHEYTVIGDEVNLASRIEAYSLRGQILLSEHSRELAKEFIECEKPNQVLVKGKQIPVNLYELISTNRPRFLEVPRVESRKSPRIEVDFPLTFQTLKNKTVSDTSYGGRAIDLSYYGLQARLPIELQTLSDIRITLYTSMMSEQSSHIYAKILDNEKNGEDWLCRMEFTGIDEAGQSAIKRYIDQAVSRR</sequence>
<dbReference type="AlphaFoldDB" id="A0A1E2UNV1"/>